<accession>A0A2G5VNX8</accession>
<dbReference type="EMBL" id="PDUG01000001">
    <property type="protein sequence ID" value="PIC53370.1"/>
    <property type="molecule type" value="Genomic_DNA"/>
</dbReference>
<name>A0A2G5VNX8_9PELO</name>
<evidence type="ECO:0000313" key="2">
    <source>
        <dbReference type="Proteomes" id="UP000230233"/>
    </source>
</evidence>
<evidence type="ECO:0000313" key="1">
    <source>
        <dbReference type="EMBL" id="PIC53370.1"/>
    </source>
</evidence>
<dbReference type="PANTHER" id="PTHR46068:SF1">
    <property type="entry name" value="TRANSPOSASE IS30-LIKE HTH DOMAIN-CONTAINING PROTEIN"/>
    <property type="match status" value="1"/>
</dbReference>
<dbReference type="OrthoDB" id="7951431at2759"/>
<dbReference type="AlphaFoldDB" id="A0A2G5VNX8"/>
<gene>
    <name evidence="1" type="primary">Cnig_chr_I.g310</name>
    <name evidence="1" type="ORF">B9Z55_000310</name>
</gene>
<sequence length="116" mass="13334">MMGIYWFLVPKIARKKLNLKSYCIPKAVILSESDKQLRLEKAKFPLDGTQWGDALGSVIVDEQWFTIEEEFNFQIYCGLAKDIKEALEKEKTIPGVFHPASITVFHAICSNSKFYK</sequence>
<proteinExistence type="predicted"/>
<protein>
    <submittedName>
        <fullName evidence="1">Uncharacterized protein</fullName>
    </submittedName>
</protein>
<organism evidence="1 2">
    <name type="scientific">Caenorhabditis nigoni</name>
    <dbReference type="NCBI Taxonomy" id="1611254"/>
    <lineage>
        <taxon>Eukaryota</taxon>
        <taxon>Metazoa</taxon>
        <taxon>Ecdysozoa</taxon>
        <taxon>Nematoda</taxon>
        <taxon>Chromadorea</taxon>
        <taxon>Rhabditida</taxon>
        <taxon>Rhabditina</taxon>
        <taxon>Rhabditomorpha</taxon>
        <taxon>Rhabditoidea</taxon>
        <taxon>Rhabditidae</taxon>
        <taxon>Peloderinae</taxon>
        <taxon>Caenorhabditis</taxon>
    </lineage>
</organism>
<keyword evidence="2" id="KW-1185">Reference proteome</keyword>
<comment type="caution">
    <text evidence="1">The sequence shown here is derived from an EMBL/GenBank/DDBJ whole genome shotgun (WGS) entry which is preliminary data.</text>
</comment>
<dbReference type="STRING" id="1611254.A0A2G5VNX8"/>
<dbReference type="Proteomes" id="UP000230233">
    <property type="component" value="Chromosome I"/>
</dbReference>
<reference evidence="2" key="1">
    <citation type="submission" date="2017-10" db="EMBL/GenBank/DDBJ databases">
        <title>Rapid genome shrinkage in a self-fertile nematode reveals novel sperm competition proteins.</title>
        <authorList>
            <person name="Yin D."/>
            <person name="Schwarz E.M."/>
            <person name="Thomas C.G."/>
            <person name="Felde R.L."/>
            <person name="Korf I.F."/>
            <person name="Cutter A.D."/>
            <person name="Schartner C.M."/>
            <person name="Ralston E.J."/>
            <person name="Meyer B.J."/>
            <person name="Haag E.S."/>
        </authorList>
    </citation>
    <scope>NUCLEOTIDE SEQUENCE [LARGE SCALE GENOMIC DNA]</scope>
    <source>
        <strain evidence="2">JU1422</strain>
    </source>
</reference>
<dbReference type="PANTHER" id="PTHR46068">
    <property type="entry name" value="PROTEIN CBG27172"/>
    <property type="match status" value="1"/>
</dbReference>